<evidence type="ECO:0000313" key="10">
    <source>
        <dbReference type="Proteomes" id="UP000501427"/>
    </source>
</evidence>
<evidence type="ECO:0000313" key="8">
    <source>
        <dbReference type="EMBL" id="QJT22985.1"/>
    </source>
</evidence>
<dbReference type="InterPro" id="IPR009057">
    <property type="entry name" value="Homeodomain-like_sf"/>
</dbReference>
<dbReference type="GO" id="GO:0006313">
    <property type="term" value="P:DNA transposition"/>
    <property type="evidence" value="ECO:0007669"/>
    <property type="project" value="InterPro"/>
</dbReference>
<dbReference type="NCBIfam" id="NF033563">
    <property type="entry name" value="transpos_IS30"/>
    <property type="match status" value="1"/>
</dbReference>
<dbReference type="InterPro" id="IPR001584">
    <property type="entry name" value="Integrase_cat-core"/>
</dbReference>
<dbReference type="GO" id="GO:0015074">
    <property type="term" value="P:DNA integration"/>
    <property type="evidence" value="ECO:0007669"/>
    <property type="project" value="InterPro"/>
</dbReference>
<dbReference type="PROSITE" id="PS50994">
    <property type="entry name" value="INTEGRASE"/>
    <property type="match status" value="1"/>
</dbReference>
<dbReference type="SUPFAM" id="SSF53098">
    <property type="entry name" value="Ribonuclease H-like"/>
    <property type="match status" value="1"/>
</dbReference>
<dbReference type="Pfam" id="PF00665">
    <property type="entry name" value="rve"/>
    <property type="match status" value="1"/>
</dbReference>
<comment type="function">
    <text evidence="1">Required for the transposition of the insertion element.</text>
</comment>
<protein>
    <submittedName>
        <fullName evidence="9">IS30-like element ISAeca1 family transposase</fullName>
    </submittedName>
</protein>
<dbReference type="GO" id="GO:0004803">
    <property type="term" value="F:transposase activity"/>
    <property type="evidence" value="ECO:0007669"/>
    <property type="project" value="InterPro"/>
</dbReference>
<name>A0A6M4YFY5_AERME</name>
<dbReference type="EMBL" id="CP038441">
    <property type="protein sequence ID" value="QJT21598.1"/>
    <property type="molecule type" value="Genomic_DNA"/>
</dbReference>
<dbReference type="PANTHER" id="PTHR10948">
    <property type="entry name" value="TRANSPOSASE"/>
    <property type="match status" value="1"/>
</dbReference>
<dbReference type="InterPro" id="IPR012337">
    <property type="entry name" value="RNaseH-like_sf"/>
</dbReference>
<dbReference type="InterPro" id="IPR001598">
    <property type="entry name" value="Transposase_IS30_CS"/>
</dbReference>
<dbReference type="InterPro" id="IPR001387">
    <property type="entry name" value="Cro/C1-type_HTH"/>
</dbReference>
<evidence type="ECO:0000256" key="1">
    <source>
        <dbReference type="ARBA" id="ARBA00002190"/>
    </source>
</evidence>
<dbReference type="EMBL" id="CP038441">
    <property type="protein sequence ID" value="QJT22985.1"/>
    <property type="molecule type" value="Genomic_DNA"/>
</dbReference>
<dbReference type="PROSITE" id="PS01043">
    <property type="entry name" value="TRANSPOSASE_IS30"/>
    <property type="match status" value="1"/>
</dbReference>
<dbReference type="InterPro" id="IPR053392">
    <property type="entry name" value="Transposase_IS30-like"/>
</dbReference>
<feature type="domain" description="Integrase catalytic" evidence="6">
    <location>
        <begin position="151"/>
        <end position="312"/>
    </location>
</feature>
<evidence type="ECO:0000256" key="2">
    <source>
        <dbReference type="ARBA" id="ARBA00006363"/>
    </source>
</evidence>
<dbReference type="InterPro" id="IPR051917">
    <property type="entry name" value="Transposase-Integrase"/>
</dbReference>
<dbReference type="GO" id="GO:0003677">
    <property type="term" value="F:DNA binding"/>
    <property type="evidence" value="ECO:0007669"/>
    <property type="project" value="UniProtKB-KW"/>
</dbReference>
<dbReference type="RefSeq" id="WP_171275927.1">
    <property type="nucleotide sequence ID" value="NZ_CAWPJG010000001.1"/>
</dbReference>
<dbReference type="AlphaFoldDB" id="A0A6M4YFY5"/>
<dbReference type="GO" id="GO:0005829">
    <property type="term" value="C:cytosol"/>
    <property type="evidence" value="ECO:0007669"/>
    <property type="project" value="TreeGrafter"/>
</dbReference>
<dbReference type="InterPro" id="IPR025246">
    <property type="entry name" value="IS30-like_HTH"/>
</dbReference>
<evidence type="ECO:0000313" key="9">
    <source>
        <dbReference type="EMBL" id="QJT23910.1"/>
    </source>
</evidence>
<dbReference type="InterPro" id="IPR036397">
    <property type="entry name" value="RNaseH_sf"/>
</dbReference>
<keyword evidence="3" id="KW-0815">Transposition</keyword>
<dbReference type="Proteomes" id="UP000501427">
    <property type="component" value="Chromosome"/>
</dbReference>
<dbReference type="PANTHER" id="PTHR10948:SF23">
    <property type="entry name" value="TRANSPOSASE INSI FOR INSERTION SEQUENCE ELEMENT IS30A-RELATED"/>
    <property type="match status" value="1"/>
</dbReference>
<dbReference type="CDD" id="cd00093">
    <property type="entry name" value="HTH_XRE"/>
    <property type="match status" value="1"/>
</dbReference>
<dbReference type="Gene3D" id="3.30.420.10">
    <property type="entry name" value="Ribonuclease H-like superfamily/Ribonuclease H"/>
    <property type="match status" value="1"/>
</dbReference>
<dbReference type="SUPFAM" id="SSF46689">
    <property type="entry name" value="Homeodomain-like"/>
    <property type="match status" value="1"/>
</dbReference>
<keyword evidence="5" id="KW-0233">DNA recombination</keyword>
<dbReference type="EMBL" id="CP038441">
    <property type="protein sequence ID" value="QJT23910.1"/>
    <property type="molecule type" value="Genomic_DNA"/>
</dbReference>
<sequence>MKYQQLTEGLRYQIACLRDHGLSQARIAKQLGVHPSTISRELRRNCAGQAYQPQQAHQLATARRLTSQKRTVPSDTIDFVCMALVADWSPEQISGVGDMINCPVSHEWIYRYVARDKANGGTLYRHLRQGHKRYRKGKNSKRSVIPNPVSIDERPAIVNERSRVGDWEVDTVLGKQGSGAIVSLLERKSRLYLVQYVPSKTASAVADTIISMLKPYQAHVHTITADNGSEFVEHERVAAELEAQVYFAHPYSAWERGQNENSNGLLRQYVPKGSDLSVVTAEALSAVEKRLNFRPRKCLGFKQPQVVFDELLKAVNSDNKCNAHGA</sequence>
<evidence type="ECO:0000313" key="7">
    <source>
        <dbReference type="EMBL" id="QJT21598.1"/>
    </source>
</evidence>
<gene>
    <name evidence="7" type="ORF">E4184_09285</name>
    <name evidence="8" type="ORF">E4184_17260</name>
    <name evidence="9" type="ORF">E4184_22545</name>
</gene>
<comment type="similarity">
    <text evidence="2">Belongs to the transposase IS30 family.</text>
</comment>
<keyword evidence="4" id="KW-0238">DNA-binding</keyword>
<evidence type="ECO:0000256" key="3">
    <source>
        <dbReference type="ARBA" id="ARBA00022578"/>
    </source>
</evidence>
<evidence type="ECO:0000256" key="4">
    <source>
        <dbReference type="ARBA" id="ARBA00023125"/>
    </source>
</evidence>
<dbReference type="Pfam" id="PF13936">
    <property type="entry name" value="HTH_38"/>
    <property type="match status" value="1"/>
</dbReference>
<proteinExistence type="inferred from homology"/>
<evidence type="ECO:0000259" key="6">
    <source>
        <dbReference type="PROSITE" id="PS50994"/>
    </source>
</evidence>
<organism evidence="9 10">
    <name type="scientific">Aeromonas media</name>
    <dbReference type="NCBI Taxonomy" id="651"/>
    <lineage>
        <taxon>Bacteria</taxon>
        <taxon>Pseudomonadati</taxon>
        <taxon>Pseudomonadota</taxon>
        <taxon>Gammaproteobacteria</taxon>
        <taxon>Aeromonadales</taxon>
        <taxon>Aeromonadaceae</taxon>
        <taxon>Aeromonas</taxon>
    </lineage>
</organism>
<evidence type="ECO:0000256" key="5">
    <source>
        <dbReference type="ARBA" id="ARBA00023172"/>
    </source>
</evidence>
<reference evidence="9 10" key="1">
    <citation type="submission" date="2019-03" db="EMBL/GenBank/DDBJ databases">
        <title>Novel transposon Tn6433 accelerates the dissemination of tet(E) in Aeromonas from aerobic biofilm under oxytetracycline stress.</title>
        <authorList>
            <person name="Shi Y."/>
            <person name="Tian Z."/>
            <person name="Zhang Y."/>
            <person name="Zhang H."/>
            <person name="Yang M."/>
        </authorList>
    </citation>
    <scope>NUCLEOTIDE SEQUENCE [LARGE SCALE GENOMIC DNA]</scope>
    <source>
        <strain evidence="9 10">T0.1-19</strain>
    </source>
</reference>
<accession>A0A6M4YFY5</accession>